<organism evidence="2 3">
    <name type="scientific">Eschrichtius robustus</name>
    <name type="common">California gray whale</name>
    <name type="synonym">Eschrichtius gibbosus</name>
    <dbReference type="NCBI Taxonomy" id="9764"/>
    <lineage>
        <taxon>Eukaryota</taxon>
        <taxon>Metazoa</taxon>
        <taxon>Chordata</taxon>
        <taxon>Craniata</taxon>
        <taxon>Vertebrata</taxon>
        <taxon>Euteleostomi</taxon>
        <taxon>Mammalia</taxon>
        <taxon>Eutheria</taxon>
        <taxon>Laurasiatheria</taxon>
        <taxon>Artiodactyla</taxon>
        <taxon>Whippomorpha</taxon>
        <taxon>Cetacea</taxon>
        <taxon>Mysticeti</taxon>
        <taxon>Eschrichtiidae</taxon>
        <taxon>Eschrichtius</taxon>
    </lineage>
</organism>
<feature type="region of interest" description="Disordered" evidence="1">
    <location>
        <begin position="36"/>
        <end position="197"/>
    </location>
</feature>
<reference evidence="2 3" key="1">
    <citation type="submission" date="2022-11" db="EMBL/GenBank/DDBJ databases">
        <title>Whole genome sequence of Eschrichtius robustus ER-17-0199.</title>
        <authorList>
            <person name="Bruniche-Olsen A."/>
            <person name="Black A.N."/>
            <person name="Fields C.J."/>
            <person name="Walden K."/>
            <person name="Dewoody J.A."/>
        </authorList>
    </citation>
    <scope>NUCLEOTIDE SEQUENCE [LARGE SCALE GENOMIC DNA]</scope>
    <source>
        <strain evidence="2">ER-17-0199</strain>
        <tissue evidence="2">Blubber</tissue>
    </source>
</reference>
<evidence type="ECO:0000313" key="2">
    <source>
        <dbReference type="EMBL" id="KAJ8791951.1"/>
    </source>
</evidence>
<proteinExistence type="predicted"/>
<dbReference type="AlphaFoldDB" id="A0AB34HGL5"/>
<gene>
    <name evidence="2" type="ORF">J1605_004176</name>
</gene>
<feature type="compositionally biased region" description="Basic and acidic residues" evidence="1">
    <location>
        <begin position="47"/>
        <end position="56"/>
    </location>
</feature>
<dbReference type="EMBL" id="JAIQCJ010001183">
    <property type="protein sequence ID" value="KAJ8791951.1"/>
    <property type="molecule type" value="Genomic_DNA"/>
</dbReference>
<dbReference type="Proteomes" id="UP001159641">
    <property type="component" value="Unassembled WGS sequence"/>
</dbReference>
<sequence length="197" mass="21171">MRLCDTVRWNKASHHLFQGRRPWRADNRWLHALPDHAETQEQAPALDSERYPEARRGRGVGVEWPSGAGPSEAGPTWGGRPRESNRGGFPGERLRAAQSPRPPRAAARRPSTTPRSPAALTPGPSEFVRRPLPPSGVQLRPPCPLVTLSPRDSLPGPVPDTRADKHVDSAQGLGLGCGATPRGLTQPERLPGGGDAG</sequence>
<evidence type="ECO:0000313" key="3">
    <source>
        <dbReference type="Proteomes" id="UP001159641"/>
    </source>
</evidence>
<name>A0AB34HGL5_ESCRO</name>
<feature type="compositionally biased region" description="Low complexity" evidence="1">
    <location>
        <begin position="96"/>
        <end position="119"/>
    </location>
</feature>
<accession>A0AB34HGL5</accession>
<protein>
    <submittedName>
        <fullName evidence="2">Uncharacterized protein</fullName>
    </submittedName>
</protein>
<comment type="caution">
    <text evidence="2">The sequence shown here is derived from an EMBL/GenBank/DDBJ whole genome shotgun (WGS) entry which is preliminary data.</text>
</comment>
<evidence type="ECO:0000256" key="1">
    <source>
        <dbReference type="SAM" id="MobiDB-lite"/>
    </source>
</evidence>
<keyword evidence="3" id="KW-1185">Reference proteome</keyword>